<name>A0A4V3D5Y1_9BURK</name>
<dbReference type="PANTHER" id="PTHR35272">
    <property type="entry name" value="THIOL:DISULFIDE INTERCHANGE PROTEIN DSBC-RELATED"/>
    <property type="match status" value="1"/>
</dbReference>
<dbReference type="InterPro" id="IPR018950">
    <property type="entry name" value="DiS-bond_isomerase_DsbC/G_N"/>
</dbReference>
<evidence type="ECO:0000259" key="8">
    <source>
        <dbReference type="Pfam" id="PF10411"/>
    </source>
</evidence>
<evidence type="ECO:0000313" key="11">
    <source>
        <dbReference type="Proteomes" id="UP000295510"/>
    </source>
</evidence>
<dbReference type="Pfam" id="PF10411">
    <property type="entry name" value="DsbC_N"/>
    <property type="match status" value="1"/>
</dbReference>
<dbReference type="Gene3D" id="3.40.30.10">
    <property type="entry name" value="Glutaredoxin"/>
    <property type="match status" value="1"/>
</dbReference>
<feature type="domain" description="Thioredoxin-like fold" evidence="9">
    <location>
        <begin position="119"/>
        <end position="230"/>
    </location>
</feature>
<dbReference type="CDD" id="cd03020">
    <property type="entry name" value="DsbA_DsbC_DsbG"/>
    <property type="match status" value="1"/>
</dbReference>
<dbReference type="InterPro" id="IPR009094">
    <property type="entry name" value="DiS-bond_isomerase_DsbC/G_N_sf"/>
</dbReference>
<evidence type="ECO:0000259" key="9">
    <source>
        <dbReference type="Pfam" id="PF13098"/>
    </source>
</evidence>
<sequence length="243" mass="26647">MPHPVRMASWIGGVLALALLSSACTPSAANEATIRKNLAERLPNLPPIEEVRPTPMRGLFEIRINGADILYTDAEGNYLIQGTLIDTRARANLTEQRIDQLTAIAFSDLPLADAFTTVRGNGQRKIAVFSDPNCGFCKRLERDLLKLDNITVYTFLVPMLGADSQVKSRNIWCARDKAAAYNDWMLNGVTPPNASCDTAALNRNLEFAAKHRITGTPTSFLSDGTRVVGADFRRIEQALSSAR</sequence>
<dbReference type="InterPro" id="IPR012336">
    <property type="entry name" value="Thioredoxin-like_fold"/>
</dbReference>
<dbReference type="PROSITE" id="PS51257">
    <property type="entry name" value="PROKAR_LIPOPROTEIN"/>
    <property type="match status" value="1"/>
</dbReference>
<dbReference type="Gene3D" id="3.10.450.70">
    <property type="entry name" value="Disulphide bond isomerase, DsbC/G, N-terminal"/>
    <property type="match status" value="1"/>
</dbReference>
<keyword evidence="6 7" id="KW-0676">Redox-active center</keyword>
<dbReference type="AlphaFoldDB" id="A0A4V3D5Y1"/>
<evidence type="ECO:0000256" key="4">
    <source>
        <dbReference type="ARBA" id="ARBA00022764"/>
    </source>
</evidence>
<accession>A0A4V3D5Y1</accession>
<keyword evidence="5" id="KW-1015">Disulfide bond</keyword>
<gene>
    <name evidence="10" type="ORF">DFR43_11162</name>
</gene>
<evidence type="ECO:0000256" key="2">
    <source>
        <dbReference type="ARBA" id="ARBA00009813"/>
    </source>
</evidence>
<evidence type="ECO:0000256" key="1">
    <source>
        <dbReference type="ARBA" id="ARBA00004418"/>
    </source>
</evidence>
<reference evidence="10 11" key="1">
    <citation type="submission" date="2019-03" db="EMBL/GenBank/DDBJ databases">
        <title>Genomic Encyclopedia of Type Strains, Phase IV (KMG-IV): sequencing the most valuable type-strain genomes for metagenomic binning, comparative biology and taxonomic classification.</title>
        <authorList>
            <person name="Goeker M."/>
        </authorList>
    </citation>
    <scope>NUCLEOTIDE SEQUENCE [LARGE SCALE GENOMIC DNA]</scope>
    <source>
        <strain evidence="10 11">DSM 19605</strain>
    </source>
</reference>
<dbReference type="GO" id="GO:0042597">
    <property type="term" value="C:periplasmic space"/>
    <property type="evidence" value="ECO:0007669"/>
    <property type="project" value="UniProtKB-SubCell"/>
</dbReference>
<dbReference type="InterPro" id="IPR051470">
    <property type="entry name" value="Thiol:disulfide_interchange"/>
</dbReference>
<evidence type="ECO:0000256" key="6">
    <source>
        <dbReference type="ARBA" id="ARBA00023284"/>
    </source>
</evidence>
<proteinExistence type="inferred from homology"/>
<dbReference type="EMBL" id="SNYL01000011">
    <property type="protein sequence ID" value="TDQ41807.1"/>
    <property type="molecule type" value="Genomic_DNA"/>
</dbReference>
<keyword evidence="3 7" id="KW-0732">Signal</keyword>
<dbReference type="PANTHER" id="PTHR35272:SF3">
    <property type="entry name" value="THIOL:DISULFIDE INTERCHANGE PROTEIN DSBC"/>
    <property type="match status" value="1"/>
</dbReference>
<feature type="domain" description="Disulphide bond isomerase DsbC/G N-terminal" evidence="8">
    <location>
        <begin position="27"/>
        <end position="95"/>
    </location>
</feature>
<dbReference type="Pfam" id="PF13098">
    <property type="entry name" value="Thioredoxin_2"/>
    <property type="match status" value="1"/>
</dbReference>
<dbReference type="RefSeq" id="WP_425471088.1">
    <property type="nucleotide sequence ID" value="NZ_SNYL01000011.1"/>
</dbReference>
<dbReference type="InterPro" id="IPR033954">
    <property type="entry name" value="DiS-bond_Isoase_DsbC/G"/>
</dbReference>
<comment type="function">
    <text evidence="7">Required for disulfide bond formation in some periplasmic proteins. Acts by transferring its disulfide bond to other proteins and is reduced in the process.</text>
</comment>
<comment type="subcellular location">
    <subcellularLocation>
        <location evidence="1 7">Periplasm</location>
    </subcellularLocation>
</comment>
<protein>
    <recommendedName>
        <fullName evidence="7">Thiol:disulfide interchange protein</fullName>
    </recommendedName>
</protein>
<dbReference type="InterPro" id="IPR036249">
    <property type="entry name" value="Thioredoxin-like_sf"/>
</dbReference>
<dbReference type="SUPFAM" id="SSF52833">
    <property type="entry name" value="Thioredoxin-like"/>
    <property type="match status" value="1"/>
</dbReference>
<keyword evidence="4 7" id="KW-0574">Periplasm</keyword>
<evidence type="ECO:0000256" key="7">
    <source>
        <dbReference type="RuleBase" id="RU364038"/>
    </source>
</evidence>
<organism evidence="10 11">
    <name type="scientific">Tepidicella xavieri</name>
    <dbReference type="NCBI Taxonomy" id="360241"/>
    <lineage>
        <taxon>Bacteria</taxon>
        <taxon>Pseudomonadati</taxon>
        <taxon>Pseudomonadota</taxon>
        <taxon>Betaproteobacteria</taxon>
        <taxon>Burkholderiales</taxon>
        <taxon>Tepidicella</taxon>
    </lineage>
</organism>
<dbReference type="SUPFAM" id="SSF54423">
    <property type="entry name" value="DsbC/DsbG N-terminal domain-like"/>
    <property type="match status" value="1"/>
</dbReference>
<evidence type="ECO:0000256" key="3">
    <source>
        <dbReference type="ARBA" id="ARBA00022729"/>
    </source>
</evidence>
<dbReference type="Proteomes" id="UP000295510">
    <property type="component" value="Unassembled WGS sequence"/>
</dbReference>
<comment type="caution">
    <text evidence="10">The sequence shown here is derived from an EMBL/GenBank/DDBJ whole genome shotgun (WGS) entry which is preliminary data.</text>
</comment>
<evidence type="ECO:0000313" key="10">
    <source>
        <dbReference type="EMBL" id="TDQ41807.1"/>
    </source>
</evidence>
<comment type="similarity">
    <text evidence="2 7">Belongs to the thioredoxin family. DsbC subfamily.</text>
</comment>
<evidence type="ECO:0000256" key="5">
    <source>
        <dbReference type="ARBA" id="ARBA00023157"/>
    </source>
</evidence>
<feature type="chain" id="PRO_5021040227" description="Thiol:disulfide interchange protein" evidence="7">
    <location>
        <begin position="29"/>
        <end position="243"/>
    </location>
</feature>
<feature type="signal peptide" evidence="7">
    <location>
        <begin position="1"/>
        <end position="28"/>
    </location>
</feature>
<keyword evidence="11" id="KW-1185">Reference proteome</keyword>